<organism evidence="1 2">
    <name type="scientific">Bauhinia variegata</name>
    <name type="common">Purple orchid tree</name>
    <name type="synonym">Phanera variegata</name>
    <dbReference type="NCBI Taxonomy" id="167791"/>
    <lineage>
        <taxon>Eukaryota</taxon>
        <taxon>Viridiplantae</taxon>
        <taxon>Streptophyta</taxon>
        <taxon>Embryophyta</taxon>
        <taxon>Tracheophyta</taxon>
        <taxon>Spermatophyta</taxon>
        <taxon>Magnoliopsida</taxon>
        <taxon>eudicotyledons</taxon>
        <taxon>Gunneridae</taxon>
        <taxon>Pentapetalae</taxon>
        <taxon>rosids</taxon>
        <taxon>fabids</taxon>
        <taxon>Fabales</taxon>
        <taxon>Fabaceae</taxon>
        <taxon>Cercidoideae</taxon>
        <taxon>Cercideae</taxon>
        <taxon>Bauhiniinae</taxon>
        <taxon>Bauhinia</taxon>
    </lineage>
</organism>
<evidence type="ECO:0000313" key="2">
    <source>
        <dbReference type="Proteomes" id="UP000828941"/>
    </source>
</evidence>
<protein>
    <submittedName>
        <fullName evidence="1">Uncharacterized protein</fullName>
    </submittedName>
</protein>
<comment type="caution">
    <text evidence="1">The sequence shown here is derived from an EMBL/GenBank/DDBJ whole genome shotgun (WGS) entry which is preliminary data.</text>
</comment>
<keyword evidence="2" id="KW-1185">Reference proteome</keyword>
<gene>
    <name evidence="1" type="ORF">L6164_019731</name>
</gene>
<reference evidence="1 2" key="1">
    <citation type="journal article" date="2022" name="DNA Res.">
        <title>Chromosomal-level genome assembly of the orchid tree Bauhinia variegata (Leguminosae; Cercidoideae) supports the allotetraploid origin hypothesis of Bauhinia.</title>
        <authorList>
            <person name="Zhong Y."/>
            <person name="Chen Y."/>
            <person name="Zheng D."/>
            <person name="Pang J."/>
            <person name="Liu Y."/>
            <person name="Luo S."/>
            <person name="Meng S."/>
            <person name="Qian L."/>
            <person name="Wei D."/>
            <person name="Dai S."/>
            <person name="Zhou R."/>
        </authorList>
    </citation>
    <scope>NUCLEOTIDE SEQUENCE [LARGE SCALE GENOMIC DNA]</scope>
    <source>
        <strain evidence="1">BV-YZ2020</strain>
    </source>
</reference>
<sequence length="227" mass="24849">MAQNMAFLFVTPKKSRGVKRNKRICPLCLPLLSRSIRNIAAMKLSLKFQDDPLRGDQPQQIITAKVPITVFNHPFISGITTTTSKLVSDFSFSLCTNFSSGLSFKLSFSPNASSADPCSLSLKSGLGEFGSPHNSPLIFSVNFSLSPTNTPVPTFFLHFKPQFGHFSLNKTVFSDPEADLTSGCPSNGRVHSDTFSLSNNDIGNGFVGGDLSSVWQELRLEPLRVWL</sequence>
<dbReference type="EMBL" id="CM039433">
    <property type="protein sequence ID" value="KAI4327247.1"/>
    <property type="molecule type" value="Genomic_DNA"/>
</dbReference>
<dbReference type="Proteomes" id="UP000828941">
    <property type="component" value="Chromosome 8"/>
</dbReference>
<proteinExistence type="predicted"/>
<accession>A0ACB9MT05</accession>
<name>A0ACB9MT05_BAUVA</name>
<evidence type="ECO:0000313" key="1">
    <source>
        <dbReference type="EMBL" id="KAI4327247.1"/>
    </source>
</evidence>